<keyword evidence="15" id="KW-1185">Reference proteome</keyword>
<evidence type="ECO:0000256" key="1">
    <source>
        <dbReference type="ARBA" id="ARBA00004571"/>
    </source>
</evidence>
<keyword evidence="9 10" id="KW-0998">Cell outer membrane</keyword>
<dbReference type="PATRIC" id="fig|1300343.5.peg.1886"/>
<dbReference type="GO" id="GO:0015344">
    <property type="term" value="F:siderophore uptake transmembrane transporter activity"/>
    <property type="evidence" value="ECO:0007669"/>
    <property type="project" value="TreeGrafter"/>
</dbReference>
<evidence type="ECO:0000256" key="10">
    <source>
        <dbReference type="PROSITE-ProRule" id="PRU01360"/>
    </source>
</evidence>
<dbReference type="Gene3D" id="2.40.170.20">
    <property type="entry name" value="TonB-dependent receptor, beta-barrel domain"/>
    <property type="match status" value="1"/>
</dbReference>
<name>A0A0A2GUG9_9FLAO</name>
<dbReference type="InterPro" id="IPR039426">
    <property type="entry name" value="TonB-dep_rcpt-like"/>
</dbReference>
<evidence type="ECO:0000259" key="12">
    <source>
        <dbReference type="Pfam" id="PF00593"/>
    </source>
</evidence>
<dbReference type="AlphaFoldDB" id="A0A0A2GUG9"/>
<evidence type="ECO:0000256" key="6">
    <source>
        <dbReference type="ARBA" id="ARBA00023077"/>
    </source>
</evidence>
<evidence type="ECO:0000256" key="4">
    <source>
        <dbReference type="ARBA" id="ARBA00022692"/>
    </source>
</evidence>
<dbReference type="InterPro" id="IPR037066">
    <property type="entry name" value="Plug_dom_sf"/>
</dbReference>
<comment type="caution">
    <text evidence="14">The sequence shown here is derived from an EMBL/GenBank/DDBJ whole genome shotgun (WGS) entry which is preliminary data.</text>
</comment>
<protein>
    <submittedName>
        <fullName evidence="14">Uncharacterized protein</fullName>
    </submittedName>
</protein>
<evidence type="ECO:0000256" key="5">
    <source>
        <dbReference type="ARBA" id="ARBA00022729"/>
    </source>
</evidence>
<dbReference type="Pfam" id="PF07715">
    <property type="entry name" value="Plug"/>
    <property type="match status" value="1"/>
</dbReference>
<dbReference type="PROSITE" id="PS52016">
    <property type="entry name" value="TONB_DEPENDENT_REC_3"/>
    <property type="match status" value="1"/>
</dbReference>
<keyword evidence="8" id="KW-0675">Receptor</keyword>
<evidence type="ECO:0000256" key="9">
    <source>
        <dbReference type="ARBA" id="ARBA00023237"/>
    </source>
</evidence>
<feature type="domain" description="TonB-dependent receptor plug" evidence="13">
    <location>
        <begin position="144"/>
        <end position="221"/>
    </location>
</feature>
<evidence type="ECO:0000256" key="2">
    <source>
        <dbReference type="ARBA" id="ARBA00022448"/>
    </source>
</evidence>
<dbReference type="OrthoDB" id="9803050at2"/>
<dbReference type="GO" id="GO:0044718">
    <property type="term" value="P:siderophore transmembrane transport"/>
    <property type="evidence" value="ECO:0007669"/>
    <property type="project" value="TreeGrafter"/>
</dbReference>
<comment type="similarity">
    <text evidence="10 11">Belongs to the TonB-dependent receptor family.</text>
</comment>
<evidence type="ECO:0000256" key="8">
    <source>
        <dbReference type="ARBA" id="ARBA00023170"/>
    </source>
</evidence>
<dbReference type="PANTHER" id="PTHR30069:SF29">
    <property type="entry name" value="HEMOGLOBIN AND HEMOGLOBIN-HAPTOGLOBIN-BINDING PROTEIN 1-RELATED"/>
    <property type="match status" value="1"/>
</dbReference>
<evidence type="ECO:0000313" key="15">
    <source>
        <dbReference type="Proteomes" id="UP000030140"/>
    </source>
</evidence>
<comment type="subcellular location">
    <subcellularLocation>
        <location evidence="1 10">Cell outer membrane</location>
        <topology evidence="1 10">Multi-pass membrane protein</topology>
    </subcellularLocation>
</comment>
<dbReference type="Pfam" id="PF00593">
    <property type="entry name" value="TonB_dep_Rec_b-barrel"/>
    <property type="match status" value="1"/>
</dbReference>
<dbReference type="PANTHER" id="PTHR30069">
    <property type="entry name" value="TONB-DEPENDENT OUTER MEMBRANE RECEPTOR"/>
    <property type="match status" value="1"/>
</dbReference>
<keyword evidence="4 10" id="KW-0812">Transmembrane</keyword>
<keyword evidence="3 10" id="KW-1134">Transmembrane beta strand</keyword>
<sequence>MTKKGVLICCTLLCCLFFSDLKSQEQNTATVPLATVLSKIETLFNVSFSYADHIVAPVYTKDLLDNSTLAQALSLIENTTDLSFDFLNERFIVITENIINEVQELDQIYISNLLTTGISKSRSGVTRIKPAQFGILPGIIEPDVLQTVQALPGIISTEETVSNVNIRGGTNDQNLILWDGIKMYQSGHFFGLISAFNPYLTKRVEVIKNGTSARYGDGVSGTINIELDDKVATDYEGSISANLLHFKGYTTLPLSKKITLSLSARRSNTDFIQSPTYTSYTDRIFQDTDLSVNSDKDSQVSDLNFYFYDVSTNLIYDITEKDNLKISATSIYNKLGYDETIKALDINERSGINQSNNGVRLAYTRKWNDKHTTDFTLYLSNYNLNARNFNLENGQQLDQENEVLDIGSKLQLSSKLSDSFIWNNGYQFTEVGARNLAQTNRPVFFNNTRDVIRTHSLYSELSYLSPSKETQFITGVRGNYLDAFNTVIIEPRVRFSQRVLSYFKLSALGEFKSQSIFQIIDQPNDFLGLQRSRWVAANDDTLPVLKSKQASVSLDYTQNKWLLSLEGYIKNVDGISSRSQGFQNQFQFTNAVGSYDVMGIDFLVNKQFNKFGSWLSYSFSKNNFDFESLNNGSRFPNNTDIRHSLTYGSTYTINDFKFSLGFNWRTGTPLTQPREEQPIVNGEIIYDLPNSSLSDSFLRFDISAIYKFQLFDKDVQVGASVWNLLDNNNILNTYYLINSEDEIQKITVKSLGITPNFSLQYSF</sequence>
<reference evidence="14 15" key="1">
    <citation type="submission" date="2014-10" db="EMBL/GenBank/DDBJ databases">
        <title>Draft genome sequence of the proteorhodopsin-containing marine bacterium Dokdonia donghaensis.</title>
        <authorList>
            <person name="Gomez-Consarnau L."/>
            <person name="Gonzalez J.M."/>
            <person name="Riedel T."/>
            <person name="Jaenicke S."/>
            <person name="Wagner-Doebler I."/>
            <person name="Fuhrman J.A."/>
        </authorList>
    </citation>
    <scope>NUCLEOTIDE SEQUENCE [LARGE SCALE GENOMIC DNA]</scope>
    <source>
        <strain evidence="14 15">DSW-1</strain>
    </source>
</reference>
<evidence type="ECO:0000256" key="3">
    <source>
        <dbReference type="ARBA" id="ARBA00022452"/>
    </source>
</evidence>
<organism evidence="14 15">
    <name type="scientific">Dokdonia donghaensis DSW-1</name>
    <dbReference type="NCBI Taxonomy" id="1300343"/>
    <lineage>
        <taxon>Bacteria</taxon>
        <taxon>Pseudomonadati</taxon>
        <taxon>Bacteroidota</taxon>
        <taxon>Flavobacteriia</taxon>
        <taxon>Flavobacteriales</taxon>
        <taxon>Flavobacteriaceae</taxon>
        <taxon>Dokdonia</taxon>
    </lineage>
</organism>
<dbReference type="RefSeq" id="WP_035324973.1">
    <property type="nucleotide sequence ID" value="NZ_CP015125.1"/>
</dbReference>
<evidence type="ECO:0000256" key="11">
    <source>
        <dbReference type="RuleBase" id="RU003357"/>
    </source>
</evidence>
<dbReference type="InterPro" id="IPR012910">
    <property type="entry name" value="Plug_dom"/>
</dbReference>
<evidence type="ECO:0000256" key="7">
    <source>
        <dbReference type="ARBA" id="ARBA00023136"/>
    </source>
</evidence>
<dbReference type="InterPro" id="IPR036942">
    <property type="entry name" value="Beta-barrel_TonB_sf"/>
</dbReference>
<keyword evidence="6 11" id="KW-0798">TonB box</keyword>
<dbReference type="GO" id="GO:0009279">
    <property type="term" value="C:cell outer membrane"/>
    <property type="evidence" value="ECO:0007669"/>
    <property type="project" value="UniProtKB-SubCell"/>
</dbReference>
<dbReference type="Gene3D" id="2.170.130.10">
    <property type="entry name" value="TonB-dependent receptor, plug domain"/>
    <property type="match status" value="1"/>
</dbReference>
<gene>
    <name evidence="14" type="ORF">NV36_03260</name>
</gene>
<proteinExistence type="inferred from homology"/>
<evidence type="ECO:0000259" key="13">
    <source>
        <dbReference type="Pfam" id="PF07715"/>
    </source>
</evidence>
<accession>A0A0A2GUG9</accession>
<keyword evidence="2 10" id="KW-0813">Transport</keyword>
<dbReference type="InterPro" id="IPR000531">
    <property type="entry name" value="Beta-barrel_TonB"/>
</dbReference>
<dbReference type="KEGG" id="ddo:I597_1877"/>
<feature type="domain" description="TonB-dependent receptor-like beta-barrel" evidence="12">
    <location>
        <begin position="295"/>
        <end position="724"/>
    </location>
</feature>
<dbReference type="EMBL" id="JSAQ01000001">
    <property type="protein sequence ID" value="KGO05956.1"/>
    <property type="molecule type" value="Genomic_DNA"/>
</dbReference>
<evidence type="ECO:0000313" key="14">
    <source>
        <dbReference type="EMBL" id="KGO05956.1"/>
    </source>
</evidence>
<dbReference type="SUPFAM" id="SSF56935">
    <property type="entry name" value="Porins"/>
    <property type="match status" value="1"/>
</dbReference>
<dbReference type="Proteomes" id="UP000030140">
    <property type="component" value="Unassembled WGS sequence"/>
</dbReference>
<keyword evidence="7 10" id="KW-0472">Membrane</keyword>
<keyword evidence="5" id="KW-0732">Signal</keyword>